<dbReference type="Proteomes" id="UP000054047">
    <property type="component" value="Unassembled WGS sequence"/>
</dbReference>
<accession>A0A0C2GS94</accession>
<evidence type="ECO:0008006" key="3">
    <source>
        <dbReference type="Google" id="ProtNLM"/>
    </source>
</evidence>
<dbReference type="GO" id="GO:0006644">
    <property type="term" value="P:phospholipid metabolic process"/>
    <property type="evidence" value="ECO:0007669"/>
    <property type="project" value="InterPro"/>
</dbReference>
<organism evidence="1 2">
    <name type="scientific">Ancylostoma duodenale</name>
    <dbReference type="NCBI Taxonomy" id="51022"/>
    <lineage>
        <taxon>Eukaryota</taxon>
        <taxon>Metazoa</taxon>
        <taxon>Ecdysozoa</taxon>
        <taxon>Nematoda</taxon>
        <taxon>Chromadorea</taxon>
        <taxon>Rhabditida</taxon>
        <taxon>Rhabditina</taxon>
        <taxon>Rhabditomorpha</taxon>
        <taxon>Strongyloidea</taxon>
        <taxon>Ancylostomatidae</taxon>
        <taxon>Ancylostomatinae</taxon>
        <taxon>Ancylostoma</taxon>
    </lineage>
</organism>
<reference evidence="1 2" key="1">
    <citation type="submission" date="2013-12" db="EMBL/GenBank/DDBJ databases">
        <title>Draft genome of the parsitic nematode Ancylostoma duodenale.</title>
        <authorList>
            <person name="Mitreva M."/>
        </authorList>
    </citation>
    <scope>NUCLEOTIDE SEQUENCE [LARGE SCALE GENOMIC DNA]</scope>
    <source>
        <strain evidence="1 2">Zhejiang</strain>
    </source>
</reference>
<evidence type="ECO:0000313" key="2">
    <source>
        <dbReference type="Proteomes" id="UP000054047"/>
    </source>
</evidence>
<dbReference type="GO" id="GO:0004623">
    <property type="term" value="F:phospholipase A2 activity"/>
    <property type="evidence" value="ECO:0007669"/>
    <property type="project" value="InterPro"/>
</dbReference>
<dbReference type="PANTHER" id="PTHR34228:SF6">
    <property type="entry name" value="PHOSPHOLIPASE A2"/>
    <property type="match status" value="1"/>
</dbReference>
<dbReference type="GO" id="GO:0050482">
    <property type="term" value="P:arachidonate secretion"/>
    <property type="evidence" value="ECO:0007669"/>
    <property type="project" value="InterPro"/>
</dbReference>
<keyword evidence="2" id="KW-1185">Reference proteome</keyword>
<dbReference type="OrthoDB" id="5805080at2759"/>
<name>A0A0C2GS94_9BILA</name>
<dbReference type="InterPro" id="IPR053322">
    <property type="entry name" value="PLA2-like"/>
</dbReference>
<protein>
    <recommendedName>
        <fullName evidence="3">Phospholipase A2</fullName>
    </recommendedName>
</protein>
<dbReference type="InterPro" id="IPR036444">
    <property type="entry name" value="PLipase_A2_dom_sf"/>
</dbReference>
<dbReference type="AlphaFoldDB" id="A0A0C2GS94"/>
<sequence>MTGDCQGYAATVNHCCAYHDECYSLQRGQITCDEEFCDCLEEASEGSPTFCHILIMGKCQLVIGFGVSTYKESKKDAPLEIARVSVDTVDMRAAVDNLYDACPWIKTSPAVWLSSPFRRGKEVCRSNQCIGNPKISSDGLR</sequence>
<dbReference type="EMBL" id="KN731517">
    <property type="protein sequence ID" value="KIH59881.1"/>
    <property type="molecule type" value="Genomic_DNA"/>
</dbReference>
<gene>
    <name evidence="1" type="ORF">ANCDUO_09876</name>
</gene>
<dbReference type="PANTHER" id="PTHR34228">
    <property type="entry name" value="PROTEIN CBG09474-RELATED"/>
    <property type="match status" value="1"/>
</dbReference>
<dbReference type="SUPFAM" id="SSF48619">
    <property type="entry name" value="Phospholipase A2, PLA2"/>
    <property type="match status" value="1"/>
</dbReference>
<proteinExistence type="predicted"/>
<evidence type="ECO:0000313" key="1">
    <source>
        <dbReference type="EMBL" id="KIH59881.1"/>
    </source>
</evidence>